<dbReference type="Pfam" id="PF02771">
    <property type="entry name" value="Acyl-CoA_dh_N"/>
    <property type="match status" value="1"/>
</dbReference>
<dbReference type="GO" id="GO:0050660">
    <property type="term" value="F:flavin adenine dinucleotide binding"/>
    <property type="evidence" value="ECO:0007669"/>
    <property type="project" value="InterPro"/>
</dbReference>
<dbReference type="EMBL" id="MBLM01000080">
    <property type="protein sequence ID" value="OHV40247.1"/>
    <property type="molecule type" value="Genomic_DNA"/>
</dbReference>
<dbReference type="SUPFAM" id="SSF47203">
    <property type="entry name" value="Acyl-CoA dehydrogenase C-terminal domain-like"/>
    <property type="match status" value="1"/>
</dbReference>
<dbReference type="Pfam" id="PF00441">
    <property type="entry name" value="Acyl-CoA_dh_1"/>
    <property type="match status" value="1"/>
</dbReference>
<keyword evidence="5" id="KW-0560">Oxidoreductase</keyword>
<dbReference type="InterPro" id="IPR009075">
    <property type="entry name" value="AcylCo_DH/oxidase_C"/>
</dbReference>
<keyword evidence="9" id="KW-1185">Reference proteome</keyword>
<reference evidence="9" key="1">
    <citation type="submission" date="2016-07" db="EMBL/GenBank/DDBJ databases">
        <title>Sequence Frankia sp. strain CcI1.17.</title>
        <authorList>
            <person name="Ghodhbane-Gtari F."/>
            <person name="Swanson E."/>
            <person name="Gueddou A."/>
            <person name="Morris K."/>
            <person name="Hezbri K."/>
            <person name="Ktari A."/>
            <person name="Nouioui I."/>
            <person name="Abebe-Akele F."/>
            <person name="Simpson S."/>
            <person name="Thomas K."/>
            <person name="Gtari M."/>
            <person name="Tisa L.S."/>
            <person name="Hurst S."/>
        </authorList>
    </citation>
    <scope>NUCLEOTIDE SEQUENCE [LARGE SCALE GENOMIC DNA]</scope>
    <source>
        <strain evidence="9">Cc1.17</strain>
    </source>
</reference>
<evidence type="ECO:0000259" key="7">
    <source>
        <dbReference type="Pfam" id="PF02771"/>
    </source>
</evidence>
<protein>
    <submittedName>
        <fullName evidence="8">Acyl-CoA dehydrogenase</fullName>
    </submittedName>
</protein>
<feature type="domain" description="Acyl-CoA dehydrogenase/oxidase N-terminal" evidence="7">
    <location>
        <begin position="7"/>
        <end position="84"/>
    </location>
</feature>
<dbReference type="GO" id="GO:0003995">
    <property type="term" value="F:acyl-CoA dehydrogenase activity"/>
    <property type="evidence" value="ECO:0007669"/>
    <property type="project" value="TreeGrafter"/>
</dbReference>
<feature type="domain" description="Acyl-CoA dehydrogenase/oxidase C-terminal" evidence="6">
    <location>
        <begin position="186"/>
        <end position="319"/>
    </location>
</feature>
<dbReference type="OrthoDB" id="8677713at2"/>
<dbReference type="InterPro" id="IPR037069">
    <property type="entry name" value="AcylCoA_DH/ox_N_sf"/>
</dbReference>
<proteinExistence type="inferred from homology"/>
<comment type="caution">
    <text evidence="8">The sequence shown here is derived from an EMBL/GenBank/DDBJ whole genome shotgun (WGS) entry which is preliminary data.</text>
</comment>
<evidence type="ECO:0000256" key="3">
    <source>
        <dbReference type="ARBA" id="ARBA00022630"/>
    </source>
</evidence>
<dbReference type="InterPro" id="IPR013786">
    <property type="entry name" value="AcylCoA_DH/ox_N"/>
</dbReference>
<dbReference type="RefSeq" id="WP_071083370.1">
    <property type="nucleotide sequence ID" value="NZ_MBLM01000080.1"/>
</dbReference>
<dbReference type="Gene3D" id="1.20.140.10">
    <property type="entry name" value="Butyryl-CoA Dehydrogenase, subunit A, domain 3"/>
    <property type="match status" value="1"/>
</dbReference>
<dbReference type="PANTHER" id="PTHR43884">
    <property type="entry name" value="ACYL-COA DEHYDROGENASE"/>
    <property type="match status" value="1"/>
</dbReference>
<name>A0A1S1R2V1_9ACTN</name>
<keyword evidence="4" id="KW-0274">FAD</keyword>
<evidence type="ECO:0000256" key="5">
    <source>
        <dbReference type="ARBA" id="ARBA00023002"/>
    </source>
</evidence>
<evidence type="ECO:0000256" key="4">
    <source>
        <dbReference type="ARBA" id="ARBA00022827"/>
    </source>
</evidence>
<dbReference type="AlphaFoldDB" id="A0A1S1R2V1"/>
<evidence type="ECO:0000313" key="9">
    <source>
        <dbReference type="Proteomes" id="UP000179627"/>
    </source>
</evidence>
<dbReference type="Gene3D" id="1.10.540.10">
    <property type="entry name" value="Acyl-CoA dehydrogenase/oxidase, N-terminal domain"/>
    <property type="match status" value="1"/>
</dbReference>
<dbReference type="InterPro" id="IPR036250">
    <property type="entry name" value="AcylCo_DH-like_C"/>
</dbReference>
<evidence type="ECO:0000313" key="8">
    <source>
        <dbReference type="EMBL" id="OHV40247.1"/>
    </source>
</evidence>
<dbReference type="PANTHER" id="PTHR43884:SF20">
    <property type="entry name" value="ACYL-COA DEHYDROGENASE FADE28"/>
    <property type="match status" value="1"/>
</dbReference>
<comment type="similarity">
    <text evidence="2">Belongs to the acyl-CoA dehydrogenase family.</text>
</comment>
<comment type="cofactor">
    <cofactor evidence="1">
        <name>FAD</name>
        <dbReference type="ChEBI" id="CHEBI:57692"/>
    </cofactor>
</comment>
<organism evidence="8 9">
    <name type="scientific">Parafrankia colletiae</name>
    <dbReference type="NCBI Taxonomy" id="573497"/>
    <lineage>
        <taxon>Bacteria</taxon>
        <taxon>Bacillati</taxon>
        <taxon>Actinomycetota</taxon>
        <taxon>Actinomycetes</taxon>
        <taxon>Frankiales</taxon>
        <taxon>Frankiaceae</taxon>
        <taxon>Parafrankia</taxon>
    </lineage>
</organism>
<dbReference type="Proteomes" id="UP000179627">
    <property type="component" value="Unassembled WGS sequence"/>
</dbReference>
<dbReference type="SUPFAM" id="SSF56645">
    <property type="entry name" value="Acyl-CoA dehydrogenase NM domain-like"/>
    <property type="match status" value="1"/>
</dbReference>
<evidence type="ECO:0000256" key="2">
    <source>
        <dbReference type="ARBA" id="ARBA00009347"/>
    </source>
</evidence>
<sequence length="342" mass="35505">MQFRLDEDQLAMRDAVRAFCADRFGLGDIAARDGSPSEPGLWTALAELGVLGVLADGAAAGIGIVEAALAFEQFGEHLAGGPVLWSTLAAPFVPGAADGKVRVAGVELTDGTTGPVVVEHAAECDVLLVLRDDRLEVCPRAELPPPVEGAPLDPLTPVVVFPYVPAGRVVGGVADARRLRRSGEILSAALLVGVAQGALDTARRHALERVQFGVPIGSFQAVKHLLADMYVRVELARSATYAAAATAADPRAGDAERAAHTAKLLAGEAGIANGRTAVQVLGGMGFTWDMLPHYFLKRAWVLENGFGTTTWHAARLGAAVGEEVGGKVRGDVGEVDGDLALS</sequence>
<gene>
    <name evidence="8" type="ORF">CC117_13805</name>
</gene>
<dbReference type="InterPro" id="IPR009100">
    <property type="entry name" value="AcylCoA_DH/oxidase_NM_dom_sf"/>
</dbReference>
<accession>A0A1S1R2V1</accession>
<evidence type="ECO:0000256" key="1">
    <source>
        <dbReference type="ARBA" id="ARBA00001974"/>
    </source>
</evidence>
<evidence type="ECO:0000259" key="6">
    <source>
        <dbReference type="Pfam" id="PF00441"/>
    </source>
</evidence>
<keyword evidence="3" id="KW-0285">Flavoprotein</keyword>